<evidence type="ECO:0000256" key="2">
    <source>
        <dbReference type="ARBA" id="ARBA00023125"/>
    </source>
</evidence>
<evidence type="ECO:0000259" key="4">
    <source>
        <dbReference type="PROSITE" id="PS50932"/>
    </source>
</evidence>
<accession>A0A1G6L4F6</accession>
<dbReference type="SUPFAM" id="SSF53822">
    <property type="entry name" value="Periplasmic binding protein-like I"/>
    <property type="match status" value="1"/>
</dbReference>
<dbReference type="InterPro" id="IPR028082">
    <property type="entry name" value="Peripla_BP_I"/>
</dbReference>
<dbReference type="AlphaFoldDB" id="A0A1G6L4F6"/>
<reference evidence="6 8" key="2">
    <citation type="submission" date="2019-04" db="EMBL/GenBank/DDBJ databases">
        <title>Draft genome sequence data and analysis of a Fermenting Bacterium, Geotoga petraea strain HO-Geo1, isolated from heavy-oil petroleum reservoir in Russia.</title>
        <authorList>
            <person name="Grouzdev D.S."/>
            <person name="Semenova E.M."/>
            <person name="Sokolova D.S."/>
            <person name="Tourova T.P."/>
            <person name="Poltaraus A.B."/>
            <person name="Nazina T.N."/>
        </authorList>
    </citation>
    <scope>NUCLEOTIDE SEQUENCE [LARGE SCALE GENOMIC DNA]</scope>
    <source>
        <strain evidence="6 8">HO-Geo1</strain>
    </source>
</reference>
<organism evidence="5 7">
    <name type="scientific">Geotoga petraea</name>
    <dbReference type="NCBI Taxonomy" id="28234"/>
    <lineage>
        <taxon>Bacteria</taxon>
        <taxon>Thermotogati</taxon>
        <taxon>Thermotogota</taxon>
        <taxon>Thermotogae</taxon>
        <taxon>Petrotogales</taxon>
        <taxon>Petrotogaceae</taxon>
        <taxon>Geotoga</taxon>
    </lineage>
</organism>
<sequence length="325" mass="37301">MNIKEIAKKANVSVATVSRVLNNPEKVKNETKNRVLSVIKKYNYRPDAIAKSMRKKKTGIFSIVFSVHTDRIFETSYSQQLLQGTISYMSKKGLKLIVDTHAQKDLIDYYGSVIDSKIVDGFILLDLKENDKRIDFLNKKNFPYVVIGRNSKNNFNYIDSDNTSGAFYAIEKFSEMGLRKILYLTGDKNNPVTEQRNEGVKNAARLNNIKIDMEYANFDEEKAVKIFKQKITKTDFEGIFCASDKMAIAIMQEMRRTKKYFPIIGFDNIELAKFFDLTTVDQNIFDIGFNAAKNVHELSQGNKINSIIIPTKLVERESTKKFKRG</sequence>
<evidence type="ECO:0000313" key="5">
    <source>
        <dbReference type="EMBL" id="SDC38057.1"/>
    </source>
</evidence>
<dbReference type="EMBL" id="FMYV01000003">
    <property type="protein sequence ID" value="SDC38057.1"/>
    <property type="molecule type" value="Genomic_DNA"/>
</dbReference>
<evidence type="ECO:0000313" key="8">
    <source>
        <dbReference type="Proteomes" id="UP000297288"/>
    </source>
</evidence>
<keyword evidence="2 5" id="KW-0238">DNA-binding</keyword>
<keyword evidence="1" id="KW-0805">Transcription regulation</keyword>
<evidence type="ECO:0000313" key="6">
    <source>
        <dbReference type="EMBL" id="TGG88833.1"/>
    </source>
</evidence>
<dbReference type="Pfam" id="PF13377">
    <property type="entry name" value="Peripla_BP_3"/>
    <property type="match status" value="1"/>
</dbReference>
<proteinExistence type="predicted"/>
<dbReference type="PANTHER" id="PTHR30146:SF109">
    <property type="entry name" value="HTH-TYPE TRANSCRIPTIONAL REGULATOR GALS"/>
    <property type="match status" value="1"/>
</dbReference>
<evidence type="ECO:0000313" key="7">
    <source>
        <dbReference type="Proteomes" id="UP000199322"/>
    </source>
</evidence>
<dbReference type="SUPFAM" id="SSF47413">
    <property type="entry name" value="lambda repressor-like DNA-binding domains"/>
    <property type="match status" value="1"/>
</dbReference>
<dbReference type="PANTHER" id="PTHR30146">
    <property type="entry name" value="LACI-RELATED TRANSCRIPTIONAL REPRESSOR"/>
    <property type="match status" value="1"/>
</dbReference>
<feature type="domain" description="HTH lacI-type" evidence="4">
    <location>
        <begin position="1"/>
        <end position="55"/>
    </location>
</feature>
<dbReference type="Gene3D" id="3.40.50.2300">
    <property type="match status" value="2"/>
</dbReference>
<dbReference type="Pfam" id="PF00356">
    <property type="entry name" value="LacI"/>
    <property type="match status" value="1"/>
</dbReference>
<protein>
    <submittedName>
        <fullName evidence="5">DNA-binding transcriptional regulator, LacI/PurR family</fullName>
    </submittedName>
    <submittedName>
        <fullName evidence="6">LacI family transcriptional regulator</fullName>
    </submittedName>
</protein>
<dbReference type="EMBL" id="SRME01000001">
    <property type="protein sequence ID" value="TGG88833.1"/>
    <property type="molecule type" value="Genomic_DNA"/>
</dbReference>
<dbReference type="InterPro" id="IPR010982">
    <property type="entry name" value="Lambda_DNA-bd_dom_sf"/>
</dbReference>
<dbReference type="PRINTS" id="PR00036">
    <property type="entry name" value="HTHLACI"/>
</dbReference>
<evidence type="ECO:0000256" key="3">
    <source>
        <dbReference type="ARBA" id="ARBA00023163"/>
    </source>
</evidence>
<dbReference type="Proteomes" id="UP000297288">
    <property type="component" value="Unassembled WGS sequence"/>
</dbReference>
<dbReference type="PROSITE" id="PS50932">
    <property type="entry name" value="HTH_LACI_2"/>
    <property type="match status" value="1"/>
</dbReference>
<dbReference type="GO" id="GO:0003700">
    <property type="term" value="F:DNA-binding transcription factor activity"/>
    <property type="evidence" value="ECO:0007669"/>
    <property type="project" value="TreeGrafter"/>
</dbReference>
<dbReference type="OrthoDB" id="269117at2"/>
<dbReference type="CDD" id="cd01392">
    <property type="entry name" value="HTH_LacI"/>
    <property type="match status" value="1"/>
</dbReference>
<dbReference type="SMART" id="SM00354">
    <property type="entry name" value="HTH_LACI"/>
    <property type="match status" value="1"/>
</dbReference>
<gene>
    <name evidence="6" type="ORF">E4650_01160</name>
    <name evidence="5" type="ORF">SAMN04488588_1003</name>
</gene>
<dbReference type="GO" id="GO:0000976">
    <property type="term" value="F:transcription cis-regulatory region binding"/>
    <property type="evidence" value="ECO:0007669"/>
    <property type="project" value="TreeGrafter"/>
</dbReference>
<reference evidence="5 7" key="1">
    <citation type="submission" date="2016-10" db="EMBL/GenBank/DDBJ databases">
        <authorList>
            <person name="de Groot N.N."/>
        </authorList>
    </citation>
    <scope>NUCLEOTIDE SEQUENCE [LARGE SCALE GENOMIC DNA]</scope>
    <source>
        <strain evidence="5 7">WG14</strain>
    </source>
</reference>
<keyword evidence="7" id="KW-1185">Reference proteome</keyword>
<keyword evidence="3" id="KW-0804">Transcription</keyword>
<dbReference type="STRING" id="28234.SAMN04488588_1003"/>
<name>A0A1G6L4F6_9BACT</name>
<evidence type="ECO:0000256" key="1">
    <source>
        <dbReference type="ARBA" id="ARBA00023015"/>
    </source>
</evidence>
<dbReference type="InterPro" id="IPR046335">
    <property type="entry name" value="LacI/GalR-like_sensor"/>
</dbReference>
<dbReference type="Gene3D" id="1.10.260.40">
    <property type="entry name" value="lambda repressor-like DNA-binding domains"/>
    <property type="match status" value="1"/>
</dbReference>
<dbReference type="RefSeq" id="WP_091403297.1">
    <property type="nucleotide sequence ID" value="NZ_FMYV01000003.1"/>
</dbReference>
<dbReference type="InterPro" id="IPR000843">
    <property type="entry name" value="HTH_LacI"/>
</dbReference>
<dbReference type="PROSITE" id="PS00356">
    <property type="entry name" value="HTH_LACI_1"/>
    <property type="match status" value="1"/>
</dbReference>
<dbReference type="Proteomes" id="UP000199322">
    <property type="component" value="Unassembled WGS sequence"/>
</dbReference>